<evidence type="ECO:0000313" key="2">
    <source>
        <dbReference type="EMBL" id="CUR34742.1"/>
    </source>
</evidence>
<dbReference type="InterPro" id="IPR019734">
    <property type="entry name" value="TPR_rpt"/>
</dbReference>
<dbReference type="PROSITE" id="PS50005">
    <property type="entry name" value="TPR"/>
    <property type="match status" value="1"/>
</dbReference>
<dbReference type="RefSeq" id="WP_072721495.1">
    <property type="nucleotide sequence ID" value="NZ_LN889813.1"/>
</dbReference>
<sequence>MINSSRCKAQKFPLMIRQVFWGMSASLITFSSGINPSLAADPFRTTDPRPIGSQTETAFKAMFERGNYKEAQQVLEKAKLQEPNEPLVYALLASLAYQDQDFNALKTYSDQTLASAKLLSTKDPLRGNLYIAVGLFLQGGHTIVTEGTLKGAPKALNQLQEVLKSLNVAEKINPQDPELNLIQGYMDLLLSLNLPFSDSQKAIKKLEQQAKPSYLAYRGIAIGYQNLGQYDQALSYTEKALSEAPNHPEVLYLKAQILAEQGKKLKASNQTLIPSQLQEAKQYFTQALNQSDQLPKRLVAQIFYEQCKNLNRIDNQGRPCDPLRDKIKDANGLWGPTANQLPPL</sequence>
<keyword evidence="1" id="KW-0802">TPR repeat</keyword>
<dbReference type="Proteomes" id="UP000184315">
    <property type="component" value="Unassembled WGS sequence"/>
</dbReference>
<dbReference type="EMBL" id="CZDF01000172">
    <property type="protein sequence ID" value="CUR34742.1"/>
    <property type="molecule type" value="Genomic_DNA"/>
</dbReference>
<proteinExistence type="predicted"/>
<dbReference type="InterPro" id="IPR048173">
    <property type="entry name" value="Sll0314-like"/>
</dbReference>
<keyword evidence="3" id="KW-1185">Reference proteome</keyword>
<dbReference type="InterPro" id="IPR011990">
    <property type="entry name" value="TPR-like_helical_dom_sf"/>
</dbReference>
<dbReference type="PANTHER" id="PTHR12558:SF13">
    <property type="entry name" value="CELL DIVISION CYCLE PROTEIN 27 HOMOLOG"/>
    <property type="match status" value="1"/>
</dbReference>
<reference evidence="3" key="1">
    <citation type="submission" date="2015-10" db="EMBL/GenBank/DDBJ databases">
        <authorList>
            <person name="Regsiter A."/>
            <person name="william w."/>
        </authorList>
    </citation>
    <scope>NUCLEOTIDE SEQUENCE [LARGE SCALE GENOMIC DNA]</scope>
</reference>
<evidence type="ECO:0000313" key="3">
    <source>
        <dbReference type="Proteomes" id="UP000184315"/>
    </source>
</evidence>
<name>A0A1J1LR78_9CYAN</name>
<organism evidence="2 3">
    <name type="scientific">Planktothrix tepida PCC 9214</name>
    <dbReference type="NCBI Taxonomy" id="671072"/>
    <lineage>
        <taxon>Bacteria</taxon>
        <taxon>Bacillati</taxon>
        <taxon>Cyanobacteriota</taxon>
        <taxon>Cyanophyceae</taxon>
        <taxon>Oscillatoriophycideae</taxon>
        <taxon>Oscillatoriales</taxon>
        <taxon>Microcoleaceae</taxon>
        <taxon>Planktothrix</taxon>
    </lineage>
</organism>
<dbReference type="SUPFAM" id="SSF48452">
    <property type="entry name" value="TPR-like"/>
    <property type="match status" value="1"/>
</dbReference>
<dbReference type="PANTHER" id="PTHR12558">
    <property type="entry name" value="CELL DIVISION CYCLE 16,23,27"/>
    <property type="match status" value="1"/>
</dbReference>
<protein>
    <submittedName>
        <fullName evidence="2">Tetratricopeptide TPR_2</fullName>
    </submittedName>
</protein>
<evidence type="ECO:0000256" key="1">
    <source>
        <dbReference type="PROSITE-ProRule" id="PRU00339"/>
    </source>
</evidence>
<dbReference type="NCBIfam" id="NF041522">
    <property type="entry name" value="TPR_sll0314"/>
    <property type="match status" value="1"/>
</dbReference>
<dbReference type="Pfam" id="PF14559">
    <property type="entry name" value="TPR_19"/>
    <property type="match status" value="2"/>
</dbReference>
<feature type="repeat" description="TPR" evidence="1">
    <location>
        <begin position="214"/>
        <end position="247"/>
    </location>
</feature>
<dbReference type="AlphaFoldDB" id="A0A1J1LR78"/>
<dbReference type="SMART" id="SM00028">
    <property type="entry name" value="TPR"/>
    <property type="match status" value="1"/>
</dbReference>
<gene>
    <name evidence="2" type="ORF">PL9214650181</name>
</gene>
<dbReference type="STRING" id="671072.PL9214650181"/>
<dbReference type="Gene3D" id="1.25.40.10">
    <property type="entry name" value="Tetratricopeptide repeat domain"/>
    <property type="match status" value="2"/>
</dbReference>
<accession>A0A1J1LR78</accession>